<dbReference type="RefSeq" id="WP_136782409.1">
    <property type="nucleotide sequence ID" value="NZ_SWCO01000007.1"/>
</dbReference>
<feature type="transmembrane region" description="Helical" evidence="1">
    <location>
        <begin position="185"/>
        <end position="208"/>
    </location>
</feature>
<accession>A0A4U0ZHS9</accession>
<evidence type="ECO:0000313" key="2">
    <source>
        <dbReference type="EMBL" id="TKB02590.1"/>
    </source>
</evidence>
<dbReference type="AlphaFoldDB" id="A0A4U0ZHS9"/>
<sequence length="295" mass="34307">MTLNQTPLMKKTNLLEKIFYPFLLTTILIILHFLGGAIQLDVSTEEAQRDLNTAVGTSLLSGAFLFSIRLIQQSVAKHLLIILDATERCHDFWIHRKELSEQFKKHLIWSMSVGFIMPLFYMLTEGVISRINEKEVFIVAMGAIPFWLLLSLYILQVTFVNRHLRKFLTTDDAELIDQIKMYESVMIVATVTASTTLFIFSIIPVFWINLPIHLFDMVFTSLLCLFFTLFLVSPLIQFYRRLQEVKKVLAVKLDERIEYLIKESVLSERSEEIERLLSEKEKYCSFKFAACINKS</sequence>
<reference evidence="2 3" key="1">
    <citation type="submission" date="2019-04" db="EMBL/GenBank/DDBJ databases">
        <title>Alteromonas portus sp. nov., an alginate lyase-excreting marine bacterium.</title>
        <authorList>
            <person name="Huang H."/>
            <person name="Mo K."/>
            <person name="Bao S."/>
        </authorList>
    </citation>
    <scope>NUCLEOTIDE SEQUENCE [LARGE SCALE GENOMIC DNA]</scope>
    <source>
        <strain evidence="2 3">HB161718</strain>
    </source>
</reference>
<proteinExistence type="predicted"/>
<name>A0A4U0ZHS9_9ALTE</name>
<feature type="transmembrane region" description="Helical" evidence="1">
    <location>
        <begin position="106"/>
        <end position="124"/>
    </location>
</feature>
<feature type="transmembrane region" description="Helical" evidence="1">
    <location>
        <begin position="214"/>
        <end position="236"/>
    </location>
</feature>
<evidence type="ECO:0000313" key="3">
    <source>
        <dbReference type="Proteomes" id="UP000305471"/>
    </source>
</evidence>
<comment type="caution">
    <text evidence="2">The sequence shown here is derived from an EMBL/GenBank/DDBJ whole genome shotgun (WGS) entry which is preliminary data.</text>
</comment>
<protein>
    <submittedName>
        <fullName evidence="2">Uncharacterized protein</fullName>
    </submittedName>
</protein>
<organism evidence="2 3">
    <name type="scientific">Alteromonas portus</name>
    <dbReference type="NCBI Taxonomy" id="2565549"/>
    <lineage>
        <taxon>Bacteria</taxon>
        <taxon>Pseudomonadati</taxon>
        <taxon>Pseudomonadota</taxon>
        <taxon>Gammaproteobacteria</taxon>
        <taxon>Alteromonadales</taxon>
        <taxon>Alteromonadaceae</taxon>
        <taxon>Alteromonas/Salinimonas group</taxon>
        <taxon>Alteromonas</taxon>
    </lineage>
</organism>
<keyword evidence="3" id="KW-1185">Reference proteome</keyword>
<keyword evidence="1" id="KW-0812">Transmembrane</keyword>
<feature type="transmembrane region" description="Helical" evidence="1">
    <location>
        <begin position="18"/>
        <end position="39"/>
    </location>
</feature>
<feature type="transmembrane region" description="Helical" evidence="1">
    <location>
        <begin position="136"/>
        <end position="155"/>
    </location>
</feature>
<keyword evidence="1" id="KW-0472">Membrane</keyword>
<dbReference type="Proteomes" id="UP000305471">
    <property type="component" value="Unassembled WGS sequence"/>
</dbReference>
<dbReference type="EMBL" id="SWCO01000007">
    <property type="protein sequence ID" value="TKB02590.1"/>
    <property type="molecule type" value="Genomic_DNA"/>
</dbReference>
<keyword evidence="1" id="KW-1133">Transmembrane helix</keyword>
<evidence type="ECO:0000256" key="1">
    <source>
        <dbReference type="SAM" id="Phobius"/>
    </source>
</evidence>
<dbReference type="OrthoDB" id="6336579at2"/>
<feature type="transmembrane region" description="Helical" evidence="1">
    <location>
        <begin position="51"/>
        <end position="71"/>
    </location>
</feature>
<gene>
    <name evidence="2" type="ORF">E5672_12020</name>
</gene>